<dbReference type="EMBL" id="CAJMWY010000317">
    <property type="protein sequence ID" value="CAE6427867.1"/>
    <property type="molecule type" value="Genomic_DNA"/>
</dbReference>
<protein>
    <recommendedName>
        <fullName evidence="5">Ricin B lectin domain-containing protein</fullName>
    </recommendedName>
</protein>
<gene>
    <name evidence="2" type="ORF">RDB_LOCUS22275</name>
    <name evidence="3" type="ORF">RDB_LOCUS62925</name>
</gene>
<evidence type="ECO:0000256" key="1">
    <source>
        <dbReference type="SAM" id="SignalP"/>
    </source>
</evidence>
<evidence type="ECO:0008006" key="5">
    <source>
        <dbReference type="Google" id="ProtNLM"/>
    </source>
</evidence>
<keyword evidence="1" id="KW-0732">Signal</keyword>
<feature type="signal peptide" evidence="1">
    <location>
        <begin position="1"/>
        <end position="23"/>
    </location>
</feature>
<dbReference type="EMBL" id="CAJMWX010001034">
    <property type="protein sequence ID" value="CAE6447990.1"/>
    <property type="molecule type" value="Genomic_DNA"/>
</dbReference>
<name>A0A8H2XJ39_9AGAM</name>
<feature type="chain" id="PRO_5036265405" description="Ricin B lectin domain-containing protein" evidence="1">
    <location>
        <begin position="24"/>
        <end position="167"/>
    </location>
</feature>
<evidence type="ECO:0000313" key="2">
    <source>
        <dbReference type="EMBL" id="CAE6427867.1"/>
    </source>
</evidence>
<dbReference type="AlphaFoldDB" id="A0A8H2XJ39"/>
<accession>A0A8H2XJ39</accession>
<dbReference type="Proteomes" id="UP000663888">
    <property type="component" value="Unassembled WGS sequence"/>
</dbReference>
<sequence length="167" mass="18548">MPRLSTLFATFLTLSVSIAPVLSLTPGVYTIEQQLPGQDNSYMSARFGYDKEISMSPRRERDGQQEWIVRQLTEDEFTITNGKFDCQLVKGTGASGRPSPICGDQGQLIVATPVFLARDSYTLDFDNGGRFYRNRSQQNVTLVTASDGPLEQADLPSVAFIFRPLTQ</sequence>
<organism evidence="2 4">
    <name type="scientific">Rhizoctonia solani</name>
    <dbReference type="NCBI Taxonomy" id="456999"/>
    <lineage>
        <taxon>Eukaryota</taxon>
        <taxon>Fungi</taxon>
        <taxon>Dikarya</taxon>
        <taxon>Basidiomycota</taxon>
        <taxon>Agaricomycotina</taxon>
        <taxon>Agaricomycetes</taxon>
        <taxon>Cantharellales</taxon>
        <taxon>Ceratobasidiaceae</taxon>
        <taxon>Rhizoctonia</taxon>
    </lineage>
</organism>
<dbReference type="Proteomes" id="UP000663861">
    <property type="component" value="Unassembled WGS sequence"/>
</dbReference>
<evidence type="ECO:0000313" key="3">
    <source>
        <dbReference type="EMBL" id="CAE6447990.1"/>
    </source>
</evidence>
<reference evidence="2" key="1">
    <citation type="submission" date="2021-01" db="EMBL/GenBank/DDBJ databases">
        <authorList>
            <person name="Kaushik A."/>
        </authorList>
    </citation>
    <scope>NUCLEOTIDE SEQUENCE</scope>
    <source>
        <strain evidence="3">AG4-R118</strain>
        <strain evidence="2">AG4-RS23</strain>
    </source>
</reference>
<comment type="caution">
    <text evidence="2">The sequence shown here is derived from an EMBL/GenBank/DDBJ whole genome shotgun (WGS) entry which is preliminary data.</text>
</comment>
<proteinExistence type="predicted"/>
<evidence type="ECO:0000313" key="4">
    <source>
        <dbReference type="Proteomes" id="UP000663861"/>
    </source>
</evidence>